<keyword evidence="2" id="KW-0812">Transmembrane</keyword>
<keyword evidence="2" id="KW-1133">Transmembrane helix</keyword>
<evidence type="ECO:0000256" key="1">
    <source>
        <dbReference type="SAM" id="MobiDB-lite"/>
    </source>
</evidence>
<feature type="region of interest" description="Disordered" evidence="1">
    <location>
        <begin position="104"/>
        <end position="143"/>
    </location>
</feature>
<dbReference type="AlphaFoldDB" id="A0A8H4LFG3"/>
<accession>A0A8H4LFG3</accession>
<dbReference type="Proteomes" id="UP000554235">
    <property type="component" value="Unassembled WGS sequence"/>
</dbReference>
<protein>
    <recommendedName>
        <fullName evidence="5">Transmembrane protein</fullName>
    </recommendedName>
</protein>
<name>A0A8H4LFG3_9HYPO</name>
<evidence type="ECO:0000256" key="2">
    <source>
        <dbReference type="SAM" id="Phobius"/>
    </source>
</evidence>
<gene>
    <name evidence="3" type="ORF">FALBO_5979</name>
</gene>
<proteinExistence type="predicted"/>
<reference evidence="3 4" key="1">
    <citation type="submission" date="2020-01" db="EMBL/GenBank/DDBJ databases">
        <title>Identification and distribution of gene clusters putatively required for synthesis of sphingolipid metabolism inhibitors in phylogenetically diverse species of the filamentous fungus Fusarium.</title>
        <authorList>
            <person name="Kim H.-S."/>
            <person name="Busman M."/>
            <person name="Brown D.W."/>
            <person name="Divon H."/>
            <person name="Uhlig S."/>
            <person name="Proctor R.H."/>
        </authorList>
    </citation>
    <scope>NUCLEOTIDE SEQUENCE [LARGE SCALE GENOMIC DNA]</scope>
    <source>
        <strain evidence="3 4">NRRL 20459</strain>
    </source>
</reference>
<dbReference type="EMBL" id="JAADYS010000777">
    <property type="protein sequence ID" value="KAF4467153.1"/>
    <property type="molecule type" value="Genomic_DNA"/>
</dbReference>
<evidence type="ECO:0008006" key="5">
    <source>
        <dbReference type="Google" id="ProtNLM"/>
    </source>
</evidence>
<comment type="caution">
    <text evidence="3">The sequence shown here is derived from an EMBL/GenBank/DDBJ whole genome shotgun (WGS) entry which is preliminary data.</text>
</comment>
<evidence type="ECO:0000313" key="3">
    <source>
        <dbReference type="EMBL" id="KAF4467153.1"/>
    </source>
</evidence>
<feature type="transmembrane region" description="Helical" evidence="2">
    <location>
        <begin position="71"/>
        <end position="95"/>
    </location>
</feature>
<feature type="transmembrane region" description="Helical" evidence="2">
    <location>
        <begin position="39"/>
        <end position="65"/>
    </location>
</feature>
<sequence length="143" mass="15899">MATILLTLATIAAVVNVMTITMLKFSFENHVSRLNRIDFVFLVFPLIFLDLIIVSVLAGFFFLFGSILPDWFSTFAGAELVFLFIFTLAVSVLVWKRANVPEVVDGGKTSEDERGYPKPVLPPRYTARNTPSTGLPVRPSDRG</sequence>
<feature type="transmembrane region" description="Helical" evidence="2">
    <location>
        <begin position="6"/>
        <end position="27"/>
    </location>
</feature>
<keyword evidence="4" id="KW-1185">Reference proteome</keyword>
<evidence type="ECO:0000313" key="4">
    <source>
        <dbReference type="Proteomes" id="UP000554235"/>
    </source>
</evidence>
<keyword evidence="2" id="KW-0472">Membrane</keyword>
<organism evidence="3 4">
    <name type="scientific">Fusarium albosuccineum</name>
    <dbReference type="NCBI Taxonomy" id="1237068"/>
    <lineage>
        <taxon>Eukaryota</taxon>
        <taxon>Fungi</taxon>
        <taxon>Dikarya</taxon>
        <taxon>Ascomycota</taxon>
        <taxon>Pezizomycotina</taxon>
        <taxon>Sordariomycetes</taxon>
        <taxon>Hypocreomycetidae</taxon>
        <taxon>Hypocreales</taxon>
        <taxon>Nectriaceae</taxon>
        <taxon>Fusarium</taxon>
        <taxon>Fusarium decemcellulare species complex</taxon>
    </lineage>
</organism>